<organism evidence="1 2">
    <name type="scientific">Xanthomonas citri pv. citri</name>
    <dbReference type="NCBI Taxonomy" id="611301"/>
    <lineage>
        <taxon>Bacteria</taxon>
        <taxon>Pseudomonadati</taxon>
        <taxon>Pseudomonadota</taxon>
        <taxon>Gammaproteobacteria</taxon>
        <taxon>Lysobacterales</taxon>
        <taxon>Lysobacteraceae</taxon>
        <taxon>Xanthomonas</taxon>
    </lineage>
</organism>
<dbReference type="PANTHER" id="PTHR21366:SF22">
    <property type="entry name" value="VOC DOMAIN-CONTAINING PROTEIN"/>
    <property type="match status" value="1"/>
</dbReference>
<dbReference type="KEGG" id="xcr:J163_00325"/>
<comment type="caution">
    <text evidence="1">The sequence shown here is derived from an EMBL/GenBank/DDBJ whole genome shotgun (WGS) entry which is preliminary data.</text>
</comment>
<dbReference type="AlphaFoldDB" id="A0A0U5FGJ0"/>
<name>A0A0U5FGJ0_XANCI</name>
<dbReference type="KEGG" id="xcn:J169_00324"/>
<dbReference type="RefSeq" id="WP_015462748.1">
    <property type="nucleotide sequence ID" value="NZ_CAVLHM010000066.1"/>
</dbReference>
<dbReference type="GeneID" id="66909423"/>
<dbReference type="KEGG" id="xcf:J172_00319"/>
<dbReference type="Proteomes" id="UP000052230">
    <property type="component" value="Unassembled WGS sequence"/>
</dbReference>
<keyword evidence="1" id="KW-0560">Oxidoreductase</keyword>
<dbReference type="Pfam" id="PF00903">
    <property type="entry name" value="Glyoxalase"/>
    <property type="match status" value="1"/>
</dbReference>
<accession>A0A0U5FGJ0</accession>
<dbReference type="PATRIC" id="fig|434928.28.peg.243"/>
<dbReference type="PROSITE" id="PS51819">
    <property type="entry name" value="VOC"/>
    <property type="match status" value="1"/>
</dbReference>
<reference evidence="1 2" key="1">
    <citation type="submission" date="2014-09" db="EMBL/GenBank/DDBJ databases">
        <authorList>
            <person name="Regsiter A."/>
        </authorList>
    </citation>
    <scope>NUCLEOTIDE SEQUENCE [LARGE SCALE GENOMIC DNA]</scope>
</reference>
<dbReference type="Gene3D" id="3.10.180.10">
    <property type="entry name" value="2,3-Dihydroxybiphenyl 1,2-Dioxygenase, domain 1"/>
    <property type="match status" value="1"/>
</dbReference>
<keyword evidence="2" id="KW-1185">Reference proteome</keyword>
<dbReference type="PANTHER" id="PTHR21366">
    <property type="entry name" value="GLYOXALASE FAMILY PROTEIN"/>
    <property type="match status" value="1"/>
</dbReference>
<dbReference type="InterPro" id="IPR029068">
    <property type="entry name" value="Glyas_Bleomycin-R_OHBP_Dase"/>
</dbReference>
<evidence type="ECO:0000313" key="1">
    <source>
        <dbReference type="EMBL" id="CEG17801.1"/>
    </source>
</evidence>
<dbReference type="KEGG" id="xcw:J162_00325"/>
<dbReference type="KEGG" id="xcu:J159_00326"/>
<proteinExistence type="predicted"/>
<evidence type="ECO:0000313" key="2">
    <source>
        <dbReference type="Proteomes" id="UP000052230"/>
    </source>
</evidence>
<gene>
    <name evidence="1" type="primary">gloA</name>
    <name evidence="1" type="ORF">XAC3562_70068</name>
</gene>
<dbReference type="EMBL" id="CCXZ01000166">
    <property type="protein sequence ID" value="CEG17801.1"/>
    <property type="molecule type" value="Genomic_DNA"/>
</dbReference>
<sequence length="145" mass="15442">MSQTPAALPPALQGVLETGVYVADLERACAFYARVLGLQPMHRDTRMAAYAIAPAQVLLLFLQGSTSATVTLPGGTIPPHDGNGRQHFALAIATDALPGWENHLHACGVAIEGRTQWPGGGQSIYFRDPDAHLLELATPGLWANY</sequence>
<protein>
    <submittedName>
        <fullName evidence="1">Glyoxalase/Bleomycin resistance /Dioxygenase superfamily protein</fullName>
    </submittedName>
</protein>
<keyword evidence="1" id="KW-0223">Dioxygenase</keyword>
<dbReference type="KEGG" id="xcm:J164_00325"/>
<dbReference type="GO" id="GO:0051213">
    <property type="term" value="F:dioxygenase activity"/>
    <property type="evidence" value="ECO:0007669"/>
    <property type="project" value="UniProtKB-KW"/>
</dbReference>
<dbReference type="SUPFAM" id="SSF54593">
    <property type="entry name" value="Glyoxalase/Bleomycin resistance protein/Dihydroxybiphenyl dioxygenase"/>
    <property type="match status" value="1"/>
</dbReference>
<dbReference type="InterPro" id="IPR037523">
    <property type="entry name" value="VOC_core"/>
</dbReference>
<dbReference type="InterPro" id="IPR050383">
    <property type="entry name" value="GlyoxalaseI/FosfomycinResist"/>
</dbReference>
<dbReference type="InterPro" id="IPR004360">
    <property type="entry name" value="Glyas_Fos-R_dOase_dom"/>
</dbReference>